<dbReference type="Pfam" id="PF17954">
    <property type="entry name" value="Pirin_C_2"/>
    <property type="match status" value="1"/>
</dbReference>
<feature type="domain" description="Pirin N-terminal" evidence="4">
    <location>
        <begin position="7"/>
        <end position="119"/>
    </location>
</feature>
<feature type="binding site" evidence="2">
    <location>
        <position position="57"/>
    </location>
    <ligand>
        <name>Fe cation</name>
        <dbReference type="ChEBI" id="CHEBI:24875"/>
    </ligand>
</feature>
<accession>A0AA42CUT9</accession>
<dbReference type="CDD" id="cd02910">
    <property type="entry name" value="cupin_Yhhw_N"/>
    <property type="match status" value="1"/>
</dbReference>
<dbReference type="PANTHER" id="PTHR43212:SF3">
    <property type="entry name" value="QUERCETIN 2,3-DIOXYGENASE"/>
    <property type="match status" value="1"/>
</dbReference>
<comment type="cofactor">
    <cofactor evidence="2">
        <name>Fe cation</name>
        <dbReference type="ChEBI" id="CHEBI:24875"/>
    </cofactor>
    <text evidence="2">Binds 1 Fe cation per subunit.</text>
</comment>
<name>A0AA42CUT9_9GAMM</name>
<dbReference type="Gene3D" id="2.60.120.10">
    <property type="entry name" value="Jelly Rolls"/>
    <property type="match status" value="2"/>
</dbReference>
<protein>
    <submittedName>
        <fullName evidence="6">Pirin family protein</fullName>
    </submittedName>
</protein>
<evidence type="ECO:0000256" key="1">
    <source>
        <dbReference type="ARBA" id="ARBA00008416"/>
    </source>
</evidence>
<dbReference type="Pfam" id="PF02678">
    <property type="entry name" value="Pirin"/>
    <property type="match status" value="1"/>
</dbReference>
<dbReference type="CDD" id="cd20311">
    <property type="entry name" value="cupin_Yhhw_C"/>
    <property type="match status" value="1"/>
</dbReference>
<keyword evidence="2" id="KW-0408">Iron</keyword>
<evidence type="ECO:0000259" key="5">
    <source>
        <dbReference type="Pfam" id="PF17954"/>
    </source>
</evidence>
<dbReference type="Proteomes" id="UP001165678">
    <property type="component" value="Unassembled WGS sequence"/>
</dbReference>
<dbReference type="EMBL" id="JAPIVE010000003">
    <property type="protein sequence ID" value="MCX2524749.1"/>
    <property type="molecule type" value="Genomic_DNA"/>
</dbReference>
<dbReference type="InterPro" id="IPR012093">
    <property type="entry name" value="Pirin"/>
</dbReference>
<feature type="domain" description="Quercetin 2,3-dioxygenase C-terminal cupin" evidence="5">
    <location>
        <begin position="146"/>
        <end position="231"/>
    </location>
</feature>
<dbReference type="InterPro" id="IPR014710">
    <property type="entry name" value="RmlC-like_jellyroll"/>
</dbReference>
<dbReference type="PIRSF" id="PIRSF006232">
    <property type="entry name" value="Pirin"/>
    <property type="match status" value="1"/>
</dbReference>
<comment type="caution">
    <text evidence="6">The sequence shown here is derived from an EMBL/GenBank/DDBJ whole genome shotgun (WGS) entry which is preliminary data.</text>
</comment>
<evidence type="ECO:0000256" key="3">
    <source>
        <dbReference type="RuleBase" id="RU003457"/>
    </source>
</evidence>
<dbReference type="SUPFAM" id="SSF51182">
    <property type="entry name" value="RmlC-like cupins"/>
    <property type="match status" value="1"/>
</dbReference>
<evidence type="ECO:0000259" key="4">
    <source>
        <dbReference type="Pfam" id="PF02678"/>
    </source>
</evidence>
<evidence type="ECO:0000313" key="7">
    <source>
        <dbReference type="Proteomes" id="UP001165678"/>
    </source>
</evidence>
<dbReference type="InterPro" id="IPR011051">
    <property type="entry name" value="RmlC_Cupin_sf"/>
</dbReference>
<proteinExistence type="inferred from homology"/>
<comment type="similarity">
    <text evidence="1 3">Belongs to the pirin family.</text>
</comment>
<feature type="binding site" evidence="2">
    <location>
        <position position="103"/>
    </location>
    <ligand>
        <name>Fe cation</name>
        <dbReference type="ChEBI" id="CHEBI:24875"/>
    </ligand>
</feature>
<evidence type="ECO:0000256" key="2">
    <source>
        <dbReference type="PIRSR" id="PIRSR006232-1"/>
    </source>
</evidence>
<keyword evidence="7" id="KW-1185">Reference proteome</keyword>
<dbReference type="InterPro" id="IPR003829">
    <property type="entry name" value="Pirin_N_dom"/>
</dbReference>
<dbReference type="AlphaFoldDB" id="A0AA42CUT9"/>
<reference evidence="6" key="1">
    <citation type="submission" date="2022-11" db="EMBL/GenBank/DDBJ databases">
        <title>Larsenimonas rhizosphaerae sp. nov., isolated from a tidal mudflat.</title>
        <authorList>
            <person name="Lee S.D."/>
            <person name="Kim I.S."/>
        </authorList>
    </citation>
    <scope>NUCLEOTIDE SEQUENCE</scope>
    <source>
        <strain evidence="6">GH2-1</strain>
    </source>
</reference>
<dbReference type="RefSeq" id="WP_265896430.1">
    <property type="nucleotide sequence ID" value="NZ_JAPIVE010000003.1"/>
</dbReference>
<dbReference type="InterPro" id="IPR041602">
    <property type="entry name" value="Quercetinase_C"/>
</dbReference>
<evidence type="ECO:0000313" key="6">
    <source>
        <dbReference type="EMBL" id="MCX2524749.1"/>
    </source>
</evidence>
<sequence length="239" mass="26685">MLTHRKADERGHADHGWLNSYHTFSFAGYVDPNERGFSDLLVINDDRVEAGKGFGTHPHRDMEIFSWVLNGELEHQDTLGNGAVIRPGDLQLMSAGTGVAHSEYNPSSRNGVHFLQVWITPNRIGQPPRYQQEYFSPEKRRGRLQLILSPEGEAPALAIRQDVRVYAGLFDGSEQATLTLAPHRYAYVHVARGRITLNGLALGEGDGVRVREEQVLSLENGHNAEVLVFDLRPNELPGM</sequence>
<dbReference type="GO" id="GO:0046872">
    <property type="term" value="F:metal ion binding"/>
    <property type="evidence" value="ECO:0007669"/>
    <property type="project" value="UniProtKB-KW"/>
</dbReference>
<organism evidence="6 7">
    <name type="scientific">Larsenimonas rhizosphaerae</name>
    <dbReference type="NCBI Taxonomy" id="2944682"/>
    <lineage>
        <taxon>Bacteria</taxon>
        <taxon>Pseudomonadati</taxon>
        <taxon>Pseudomonadota</taxon>
        <taxon>Gammaproteobacteria</taxon>
        <taxon>Oceanospirillales</taxon>
        <taxon>Halomonadaceae</taxon>
        <taxon>Larsenimonas</taxon>
    </lineage>
</organism>
<feature type="binding site" evidence="2">
    <location>
        <position position="101"/>
    </location>
    <ligand>
        <name>Fe cation</name>
        <dbReference type="ChEBI" id="CHEBI:24875"/>
    </ligand>
</feature>
<feature type="binding site" evidence="2">
    <location>
        <position position="59"/>
    </location>
    <ligand>
        <name>Fe cation</name>
        <dbReference type="ChEBI" id="CHEBI:24875"/>
    </ligand>
</feature>
<gene>
    <name evidence="6" type="ORF">OQ287_10915</name>
</gene>
<dbReference type="PANTHER" id="PTHR43212">
    <property type="entry name" value="QUERCETIN 2,3-DIOXYGENASE"/>
    <property type="match status" value="1"/>
</dbReference>
<keyword evidence="2" id="KW-0479">Metal-binding</keyword>